<reference evidence="2 3" key="1">
    <citation type="journal article" date="2004" name="Proc. Natl. Acad. Sci. U.S.A.">
        <title>The complete genomic sequence of Nocardia farcinica IFM 10152.</title>
        <authorList>
            <person name="Ishikawa J."/>
            <person name="Yamashita A."/>
            <person name="Mikami Y."/>
            <person name="Hoshino Y."/>
            <person name="Kurita H."/>
            <person name="Hotta K."/>
            <person name="Shiba T."/>
            <person name="Hattori M."/>
        </authorList>
    </citation>
    <scope>NUCLEOTIDE SEQUENCE [LARGE SCALE GENOMIC DNA]</scope>
    <source>
        <strain evidence="2 3">IFM 10152</strain>
    </source>
</reference>
<name>Q5YV56_NOCFA</name>
<dbReference type="PANTHER" id="PTHR24096:SF422">
    <property type="entry name" value="BCDNA.GH02901"/>
    <property type="match status" value="1"/>
</dbReference>
<protein>
    <recommendedName>
        <fullName evidence="1">AMP-dependent synthetase/ligase domain-containing protein</fullName>
    </recommendedName>
</protein>
<organism evidence="2 3">
    <name type="scientific">Nocardia farcinica (strain IFM 10152)</name>
    <dbReference type="NCBI Taxonomy" id="247156"/>
    <lineage>
        <taxon>Bacteria</taxon>
        <taxon>Bacillati</taxon>
        <taxon>Actinomycetota</taxon>
        <taxon>Actinomycetes</taxon>
        <taxon>Mycobacteriales</taxon>
        <taxon>Nocardiaceae</taxon>
        <taxon>Nocardia</taxon>
    </lineage>
</organism>
<proteinExistence type="predicted"/>
<dbReference type="Gene3D" id="3.40.50.980">
    <property type="match status" value="1"/>
</dbReference>
<dbReference type="HOGENOM" id="CLU_1756940_0_0_11"/>
<dbReference type="AlphaFoldDB" id="Q5YV56"/>
<dbReference type="InterPro" id="IPR000873">
    <property type="entry name" value="AMP-dep_synth/lig_dom"/>
</dbReference>
<dbReference type="GO" id="GO:0016405">
    <property type="term" value="F:CoA-ligase activity"/>
    <property type="evidence" value="ECO:0007669"/>
    <property type="project" value="TreeGrafter"/>
</dbReference>
<dbReference type="STRING" id="247156.NFA_30880"/>
<sequence length="148" mass="15845">MAAAPAARGFGVGEVAAVHVPNVPAFAAVLHGVLRAGGTATTVHALYTSEEIAKHLTDANARFLFTMSFFLPRAAAAAAAAGIRRERIFVLDGAPGYESLADLLAGESRRRATLVTMPRFELTEFLRISAAQRCTHLRTDLRQLEATR</sequence>
<dbReference type="eggNOG" id="COG0318">
    <property type="taxonomic scope" value="Bacteria"/>
</dbReference>
<evidence type="ECO:0000313" key="3">
    <source>
        <dbReference type="Proteomes" id="UP000006820"/>
    </source>
</evidence>
<dbReference type="Pfam" id="PF00501">
    <property type="entry name" value="AMP-binding"/>
    <property type="match status" value="1"/>
</dbReference>
<accession>Q5YV56</accession>
<feature type="domain" description="AMP-dependent synthetase/ligase" evidence="1">
    <location>
        <begin position="6"/>
        <end position="94"/>
    </location>
</feature>
<dbReference type="PANTHER" id="PTHR24096">
    <property type="entry name" value="LONG-CHAIN-FATTY-ACID--COA LIGASE"/>
    <property type="match status" value="1"/>
</dbReference>
<dbReference type="Proteomes" id="UP000006820">
    <property type="component" value="Chromosome"/>
</dbReference>
<gene>
    <name evidence="2" type="ordered locus">NFA_30880</name>
</gene>
<keyword evidence="3" id="KW-1185">Reference proteome</keyword>
<dbReference type="SUPFAM" id="SSF56801">
    <property type="entry name" value="Acetyl-CoA synthetase-like"/>
    <property type="match status" value="1"/>
</dbReference>
<evidence type="ECO:0000313" key="2">
    <source>
        <dbReference type="EMBL" id="BAD57935.1"/>
    </source>
</evidence>
<dbReference type="EMBL" id="AP006618">
    <property type="protein sequence ID" value="BAD57935.1"/>
    <property type="molecule type" value="Genomic_DNA"/>
</dbReference>
<dbReference type="KEGG" id="nfa:NFA_30880"/>
<evidence type="ECO:0000259" key="1">
    <source>
        <dbReference type="Pfam" id="PF00501"/>
    </source>
</evidence>